<keyword evidence="1" id="KW-0175">Coiled coil</keyword>
<evidence type="ECO:0000256" key="1">
    <source>
        <dbReference type="SAM" id="Coils"/>
    </source>
</evidence>
<dbReference type="InterPro" id="IPR000014">
    <property type="entry name" value="PAS"/>
</dbReference>
<reference evidence="3" key="1">
    <citation type="submission" date="2022-08" db="EMBL/GenBank/DDBJ databases">
        <title>Novel sulphate-reducing endosymbionts in the free-living metamonad Anaeramoeba.</title>
        <authorList>
            <person name="Jerlstrom-Hultqvist J."/>
            <person name="Cepicka I."/>
            <person name="Gallot-Lavallee L."/>
            <person name="Salas-Leiva D."/>
            <person name="Curtis B.A."/>
            <person name="Zahonova K."/>
            <person name="Pipaliya S."/>
            <person name="Dacks J."/>
            <person name="Roger A.J."/>
        </authorList>
    </citation>
    <scope>NUCLEOTIDE SEQUENCE</scope>
    <source>
        <strain evidence="3">Busselton2</strain>
    </source>
</reference>
<protein>
    <recommendedName>
        <fullName evidence="2">PAS domain-containing protein</fullName>
    </recommendedName>
</protein>
<gene>
    <name evidence="3" type="ORF">M0812_26677</name>
</gene>
<evidence type="ECO:0000259" key="2">
    <source>
        <dbReference type="PROSITE" id="PS50112"/>
    </source>
</evidence>
<feature type="coiled-coil region" evidence="1">
    <location>
        <begin position="237"/>
        <end position="317"/>
    </location>
</feature>
<comment type="caution">
    <text evidence="3">The sequence shown here is derived from an EMBL/GenBank/DDBJ whole genome shotgun (WGS) entry which is preliminary data.</text>
</comment>
<organism evidence="3 4">
    <name type="scientific">Anaeramoeba flamelloides</name>
    <dbReference type="NCBI Taxonomy" id="1746091"/>
    <lineage>
        <taxon>Eukaryota</taxon>
        <taxon>Metamonada</taxon>
        <taxon>Anaeramoebidae</taxon>
        <taxon>Anaeramoeba</taxon>
    </lineage>
</organism>
<evidence type="ECO:0000313" key="4">
    <source>
        <dbReference type="Proteomes" id="UP001146793"/>
    </source>
</evidence>
<proteinExistence type="predicted"/>
<dbReference type="PROSITE" id="PS50112">
    <property type="entry name" value="PAS"/>
    <property type="match status" value="1"/>
</dbReference>
<dbReference type="Proteomes" id="UP001146793">
    <property type="component" value="Unassembled WGS sequence"/>
</dbReference>
<evidence type="ECO:0000313" key="3">
    <source>
        <dbReference type="EMBL" id="KAJ3427098.1"/>
    </source>
</evidence>
<name>A0AAV7YHP8_9EUKA</name>
<accession>A0AAV7YHP8</accession>
<dbReference type="AlphaFoldDB" id="A0AAV7YHP8"/>
<feature type="domain" description="PAS" evidence="2">
    <location>
        <begin position="14"/>
        <end position="68"/>
    </location>
</feature>
<dbReference type="EMBL" id="JANTQA010000063">
    <property type="protein sequence ID" value="KAJ3427098.1"/>
    <property type="molecule type" value="Genomic_DNA"/>
</dbReference>
<sequence length="347" mass="40740">MGNAEHSHKIKKRHKKKYFKKLESSGLPILVLDTNYKAEFVSTNTFKLYGIDPKKLTGKEDLMKYHKPYQTKFKCDSKTAISIIHKSVLESKDGTYVTEWEGVTCKGEDLNTWLRVISTQIGKKKYIQVIFQRKNTTSENGENNKPDSLDDSILRVQIEDNSGSVNNSEFSMNYKPQLSNSNSTEFQVKKNRTIENSPQTETNIAKLTEIDEIIDIVDEIKNKIRSFKEPEHEKVMVQKLNILIKTVEKQKTELYEQTMRLVQKSKEQNLKNRNKYKDLENQFQTRSNLLSKERDKIEKLEIENQMLKEQSQKYQNFILLLNKSSRKIIKQNKIFNETKKIENTKQN</sequence>